<accession>A0ABQ5CKQ2</accession>
<protein>
    <submittedName>
        <fullName evidence="1">Zinc finger, CCHC-type containing protein</fullName>
    </submittedName>
</protein>
<keyword evidence="2" id="KW-1185">Reference proteome</keyword>
<organism evidence="1 2">
    <name type="scientific">Tanacetum coccineum</name>
    <dbReference type="NCBI Taxonomy" id="301880"/>
    <lineage>
        <taxon>Eukaryota</taxon>
        <taxon>Viridiplantae</taxon>
        <taxon>Streptophyta</taxon>
        <taxon>Embryophyta</taxon>
        <taxon>Tracheophyta</taxon>
        <taxon>Spermatophyta</taxon>
        <taxon>Magnoliopsida</taxon>
        <taxon>eudicotyledons</taxon>
        <taxon>Gunneridae</taxon>
        <taxon>Pentapetalae</taxon>
        <taxon>asterids</taxon>
        <taxon>campanulids</taxon>
        <taxon>Asterales</taxon>
        <taxon>Asteraceae</taxon>
        <taxon>Asteroideae</taxon>
        <taxon>Anthemideae</taxon>
        <taxon>Anthemidinae</taxon>
        <taxon>Tanacetum</taxon>
    </lineage>
</organism>
<reference evidence="1" key="2">
    <citation type="submission" date="2022-01" db="EMBL/GenBank/DDBJ databases">
        <authorList>
            <person name="Yamashiro T."/>
            <person name="Shiraishi A."/>
            <person name="Satake H."/>
            <person name="Nakayama K."/>
        </authorList>
    </citation>
    <scope>NUCLEOTIDE SEQUENCE</scope>
</reference>
<gene>
    <name evidence="1" type="ORF">Tco_0907946</name>
</gene>
<dbReference type="EMBL" id="BQNB010014398">
    <property type="protein sequence ID" value="GJT27671.1"/>
    <property type="molecule type" value="Genomic_DNA"/>
</dbReference>
<name>A0ABQ5CKQ2_9ASTR</name>
<reference evidence="1" key="1">
    <citation type="journal article" date="2022" name="Int. J. Mol. Sci.">
        <title>Draft Genome of Tanacetum Coccineum: Genomic Comparison of Closely Related Tanacetum-Family Plants.</title>
        <authorList>
            <person name="Yamashiro T."/>
            <person name="Shiraishi A."/>
            <person name="Nakayama K."/>
            <person name="Satake H."/>
        </authorList>
    </citation>
    <scope>NUCLEOTIDE SEQUENCE</scope>
</reference>
<evidence type="ECO:0000313" key="1">
    <source>
        <dbReference type="EMBL" id="GJT27671.1"/>
    </source>
</evidence>
<proteinExistence type="predicted"/>
<comment type="caution">
    <text evidence="1">The sequence shown here is derived from an EMBL/GenBank/DDBJ whole genome shotgun (WGS) entry which is preliminary data.</text>
</comment>
<dbReference type="Proteomes" id="UP001151760">
    <property type="component" value="Unassembled WGS sequence"/>
</dbReference>
<sequence length="182" mass="20842">MINRGLGNHPKHLRGDPLLKDDLKIEGLKRRRKLKHGALKLYVGNGMRAVVQAIVSFDLFIPNGLVIVLDNWHYAPSITRGVVSLSCLVDNGYMYTFMNYGIIVMKDGVFYFNANPRDGIYEIDVHNPYPNVSSIYNVSNKRAKRALDYLWHCHLGHINKKCIEKLQRDGILQPTDDESFDK</sequence>
<evidence type="ECO:0000313" key="2">
    <source>
        <dbReference type="Proteomes" id="UP001151760"/>
    </source>
</evidence>